<evidence type="ECO:0000313" key="2">
    <source>
        <dbReference type="Proteomes" id="UP000000787"/>
    </source>
</evidence>
<dbReference type="STRING" id="316274.Haur_0215"/>
<evidence type="ECO:0000313" key="1">
    <source>
        <dbReference type="EMBL" id="ABX02867.1"/>
    </source>
</evidence>
<accession>A9B6G4</accession>
<name>A9B6G4_HERA2</name>
<keyword evidence="2" id="KW-1185">Reference proteome</keyword>
<protein>
    <submittedName>
        <fullName evidence="1">Uncharacterized protein</fullName>
    </submittedName>
</protein>
<proteinExistence type="predicted"/>
<dbReference type="KEGG" id="hau:Haur_0215"/>
<organism evidence="1 2">
    <name type="scientific">Herpetosiphon aurantiacus (strain ATCC 23779 / DSM 785 / 114-95)</name>
    <dbReference type="NCBI Taxonomy" id="316274"/>
    <lineage>
        <taxon>Bacteria</taxon>
        <taxon>Bacillati</taxon>
        <taxon>Chloroflexota</taxon>
        <taxon>Chloroflexia</taxon>
        <taxon>Herpetosiphonales</taxon>
        <taxon>Herpetosiphonaceae</taxon>
        <taxon>Herpetosiphon</taxon>
    </lineage>
</organism>
<dbReference type="InParanoid" id="A9B6G4"/>
<gene>
    <name evidence="1" type="ordered locus">Haur_0215</name>
</gene>
<dbReference type="BioCyc" id="HAUR316274:GHYA-218-MONOMER"/>
<sequence length="113" mass="11942">MGPGTWASWADAGVLEAIQNGFFLFQNEGSPIPAGFNDCAGAASAWKEFFFQQASGLEQEKLIPCWAMAEQLGVTYGSDAANLRAGVPAPGTTAGDLIPQFVAYGNFYRLMAA</sequence>
<dbReference type="AlphaFoldDB" id="A9B6G4"/>
<dbReference type="EMBL" id="CP000875">
    <property type="protein sequence ID" value="ABX02867.1"/>
    <property type="molecule type" value="Genomic_DNA"/>
</dbReference>
<reference evidence="1 2" key="1">
    <citation type="journal article" date="2011" name="Stand. Genomic Sci.">
        <title>Complete genome sequence of the filamentous gliding predatory bacterium Herpetosiphon aurantiacus type strain (114-95(T)).</title>
        <authorList>
            <person name="Kiss H."/>
            <person name="Nett M."/>
            <person name="Domin N."/>
            <person name="Martin K."/>
            <person name="Maresca J.A."/>
            <person name="Copeland A."/>
            <person name="Lapidus A."/>
            <person name="Lucas S."/>
            <person name="Berry K.W."/>
            <person name="Glavina Del Rio T."/>
            <person name="Dalin E."/>
            <person name="Tice H."/>
            <person name="Pitluck S."/>
            <person name="Richardson P."/>
            <person name="Bruce D."/>
            <person name="Goodwin L."/>
            <person name="Han C."/>
            <person name="Detter J.C."/>
            <person name="Schmutz J."/>
            <person name="Brettin T."/>
            <person name="Land M."/>
            <person name="Hauser L."/>
            <person name="Kyrpides N.C."/>
            <person name="Ivanova N."/>
            <person name="Goker M."/>
            <person name="Woyke T."/>
            <person name="Klenk H.P."/>
            <person name="Bryant D.A."/>
        </authorList>
    </citation>
    <scope>NUCLEOTIDE SEQUENCE [LARGE SCALE GENOMIC DNA]</scope>
    <source>
        <strain evidence="2">ATCC 23779 / DSM 785 / 114-95</strain>
    </source>
</reference>
<dbReference type="HOGENOM" id="CLU_2130034_0_0_0"/>
<dbReference type="Proteomes" id="UP000000787">
    <property type="component" value="Chromosome"/>
</dbReference>